<organism evidence="1 2">
    <name type="scientific">Ricinus communis</name>
    <name type="common">Castor bean</name>
    <dbReference type="NCBI Taxonomy" id="3988"/>
    <lineage>
        <taxon>Eukaryota</taxon>
        <taxon>Viridiplantae</taxon>
        <taxon>Streptophyta</taxon>
        <taxon>Embryophyta</taxon>
        <taxon>Tracheophyta</taxon>
        <taxon>Spermatophyta</taxon>
        <taxon>Magnoliopsida</taxon>
        <taxon>eudicotyledons</taxon>
        <taxon>Gunneridae</taxon>
        <taxon>Pentapetalae</taxon>
        <taxon>rosids</taxon>
        <taxon>fabids</taxon>
        <taxon>Malpighiales</taxon>
        <taxon>Euphorbiaceae</taxon>
        <taxon>Acalyphoideae</taxon>
        <taxon>Acalypheae</taxon>
        <taxon>Ricinus</taxon>
    </lineage>
</organism>
<accession>B9T8P1</accession>
<dbReference type="AlphaFoldDB" id="B9T8P1"/>
<proteinExistence type="predicted"/>
<evidence type="ECO:0000313" key="2">
    <source>
        <dbReference type="Proteomes" id="UP000008311"/>
    </source>
</evidence>
<gene>
    <name evidence="1" type="ORF">RCOM_0082700</name>
</gene>
<dbReference type="EMBL" id="EQ975140">
    <property type="protein sequence ID" value="EEF27771.1"/>
    <property type="molecule type" value="Genomic_DNA"/>
</dbReference>
<protein>
    <submittedName>
        <fullName evidence="1">Uncharacterized protein</fullName>
    </submittedName>
</protein>
<reference evidence="2" key="1">
    <citation type="journal article" date="2010" name="Nat. Biotechnol.">
        <title>Draft genome sequence of the oilseed species Ricinus communis.</title>
        <authorList>
            <person name="Chan A.P."/>
            <person name="Crabtree J."/>
            <person name="Zhao Q."/>
            <person name="Lorenzi H."/>
            <person name="Orvis J."/>
            <person name="Puiu D."/>
            <person name="Melake-Berhan A."/>
            <person name="Jones K.M."/>
            <person name="Redman J."/>
            <person name="Chen G."/>
            <person name="Cahoon E.B."/>
            <person name="Gedil M."/>
            <person name="Stanke M."/>
            <person name="Haas B.J."/>
            <person name="Wortman J.R."/>
            <person name="Fraser-Liggett C.M."/>
            <person name="Ravel J."/>
            <person name="Rabinowicz P.D."/>
        </authorList>
    </citation>
    <scope>NUCLEOTIDE SEQUENCE [LARGE SCALE GENOMIC DNA]</scope>
    <source>
        <strain evidence="2">cv. Hale</strain>
    </source>
</reference>
<dbReference type="Proteomes" id="UP000008311">
    <property type="component" value="Unassembled WGS sequence"/>
</dbReference>
<name>B9T8P1_RICCO</name>
<dbReference type="InParanoid" id="B9T8P1"/>
<keyword evidence="2" id="KW-1185">Reference proteome</keyword>
<evidence type="ECO:0000313" key="1">
    <source>
        <dbReference type="EMBL" id="EEF27771.1"/>
    </source>
</evidence>
<sequence>MDRRDRLYRHGAVGVVRGIASHHEPFATGPKTVYAATGTRRFKPGGFTACIVTATGDHAVSAYQPGAAGWPGLLPDRTRWCRQIFFGDEW</sequence>